<dbReference type="AlphaFoldDB" id="A0AAI9SBH4"/>
<dbReference type="InterPro" id="IPR014121">
    <property type="entry name" value="TraN_Ftype"/>
</dbReference>
<name>A0AAI9SBH4_9BURK</name>
<comment type="caution">
    <text evidence="2">The sequence shown here is derived from an EMBL/GenBank/DDBJ whole genome shotgun (WGS) entry which is preliminary data.</text>
</comment>
<dbReference type="EMBL" id="WEHW01000024">
    <property type="protein sequence ID" value="KAB7650974.1"/>
    <property type="molecule type" value="Genomic_DNA"/>
</dbReference>
<organism evidence="2 3">
    <name type="scientific">Sutterella seckii</name>
    <dbReference type="NCBI Taxonomy" id="1944635"/>
    <lineage>
        <taxon>Bacteria</taxon>
        <taxon>Pseudomonadati</taxon>
        <taxon>Pseudomonadota</taxon>
        <taxon>Betaproteobacteria</taxon>
        <taxon>Burkholderiales</taxon>
        <taxon>Sutterellaceae</taxon>
        <taxon>Sutterella</taxon>
    </lineage>
</organism>
<keyword evidence="3" id="KW-1185">Reference proteome</keyword>
<feature type="region of interest" description="Disordered" evidence="1">
    <location>
        <begin position="371"/>
        <end position="390"/>
    </location>
</feature>
<proteinExistence type="predicted"/>
<gene>
    <name evidence="2" type="ORF">GBM96_07295</name>
</gene>
<evidence type="ECO:0000313" key="2">
    <source>
        <dbReference type="EMBL" id="KAB7650974.1"/>
    </source>
</evidence>
<protein>
    <recommendedName>
        <fullName evidence="4">Conjugal transfer protein TraN</fullName>
    </recommendedName>
</protein>
<evidence type="ECO:0000256" key="1">
    <source>
        <dbReference type="SAM" id="MobiDB-lite"/>
    </source>
</evidence>
<accession>A0AAI9SBH4</accession>
<evidence type="ECO:0008006" key="4">
    <source>
        <dbReference type="Google" id="ProtNLM"/>
    </source>
</evidence>
<sequence>MTDRLMSLTTAREREASTKRPRFASGLLGIALCVSLLLNGEEAEARTCIELSKTCADSADRVVNGQTISRECWKWEKTLSCVDESPAKNQCDTGVIPSTCSVTGEKCAASDATHGCLETLSDLLCTEKTSGPGITAEDPRISIAWSTIEKPGLPLEDGCIVSARTCLDSTPREIPVDNLPGETATAAPTCWEEVLTISCPSHSEAESCEKLEAAGCTLETEKTCDRRDNEGHCLSWSAAYVCRGVTVEGDDILEGDSTETPDGGIVEDESECREELQSEALAGLSCEAVKRTCTKPGRTEVIDGVEVTLPCSEWLAEFVCRAEGENGCEVLESLAQSGVCRIESDPVCESESPDGSCRRWKSVYRCGKAEGPGNSEDAGGAEPLPPVEESDVSPFDACGDLRNDNACVETAKTCVEGPGIKMVNGEPVYRDCWKWSLSFTCRMAGEGECTELEKNPSCRLISEACPDGSPDCPRPTRVYECVTEGSSSAAGTVCSGEACIAGVCAPTDDKPDEDFASTLVEMEIAREAGIYGDVSGNRFFSGIALGCRDRKAAKSCCRTEPEVGASNSAFSLYLSFGAGAGMEAIKFVGSPYVYDVLSYSDATSGLLTKLYGSAPNGVYEPSFSFWGATASWTQAGGWSFSFSPSGFALAAAMHFYQGYASCRAEDQRVAMMKGARLCKYLGTVCTNTTPGLGCTETEERYVCFNSRLARILNEEGRSQLGRGWGTPLEPDLRGFTAEELGSLDFSKMDLSEFVADVVREAMKSGNAVSDASLARAEERVADMLSGKLAHYSAMPESTGVSRTGIGRNLRLRAGAAGDSLRAVRSFMTVPEWRTDARARTLRSPRVFFPEDSIQ</sequence>
<dbReference type="Pfam" id="PF06986">
    <property type="entry name" value="F_T4SS_TraN"/>
    <property type="match status" value="5"/>
</dbReference>
<dbReference type="RefSeq" id="WP_152157046.1">
    <property type="nucleotide sequence ID" value="NZ_WEHW01000024.1"/>
</dbReference>
<evidence type="ECO:0000313" key="3">
    <source>
        <dbReference type="Proteomes" id="UP000469462"/>
    </source>
</evidence>
<dbReference type="Proteomes" id="UP000469462">
    <property type="component" value="Unassembled WGS sequence"/>
</dbReference>
<reference evidence="2 3" key="1">
    <citation type="submission" date="2019-10" db="EMBL/GenBank/DDBJ databases">
        <title>Genome diversity of Sutterella seckii.</title>
        <authorList>
            <person name="Chaplin A.V."/>
            <person name="Sokolova S.R."/>
            <person name="Mosin K.A."/>
            <person name="Ivanova E.L."/>
            <person name="Kochetkova T.O."/>
            <person name="Goltsov A.Y."/>
            <person name="Trofimov D.Y."/>
            <person name="Efimov B.A."/>
        </authorList>
    </citation>
    <scope>NUCLEOTIDE SEQUENCE [LARGE SCALE GENOMIC DNA]</scope>
    <source>
        <strain evidence="2 3">ASD3426</strain>
    </source>
</reference>